<comment type="caution">
    <text evidence="1">The sequence shown here is derived from an EMBL/GenBank/DDBJ whole genome shotgun (WGS) entry which is preliminary data.</text>
</comment>
<sequence length="114" mass="12927">MDEYQGIDFKFVNHLIPSLWDTRPYVYACPYLIGEKRAVGKSHSFPSLFFPLSLRGKIPRPFPEVLRAPSSVTPAEGSAKGSDLHTPSTEAVLLRLWLWPSLKRGFLFMDLVGY</sequence>
<keyword evidence="2" id="KW-1185">Reference proteome</keyword>
<dbReference type="EMBL" id="BAABME010002815">
    <property type="protein sequence ID" value="GAA0156237.1"/>
    <property type="molecule type" value="Genomic_DNA"/>
</dbReference>
<dbReference type="Proteomes" id="UP001454036">
    <property type="component" value="Unassembled WGS sequence"/>
</dbReference>
<evidence type="ECO:0000313" key="2">
    <source>
        <dbReference type="Proteomes" id="UP001454036"/>
    </source>
</evidence>
<dbReference type="AlphaFoldDB" id="A0AAV3Q1X3"/>
<gene>
    <name evidence="1" type="ORF">LIER_13772</name>
</gene>
<evidence type="ECO:0000313" key="1">
    <source>
        <dbReference type="EMBL" id="GAA0156237.1"/>
    </source>
</evidence>
<organism evidence="1 2">
    <name type="scientific">Lithospermum erythrorhizon</name>
    <name type="common">Purple gromwell</name>
    <name type="synonym">Lithospermum officinale var. erythrorhizon</name>
    <dbReference type="NCBI Taxonomy" id="34254"/>
    <lineage>
        <taxon>Eukaryota</taxon>
        <taxon>Viridiplantae</taxon>
        <taxon>Streptophyta</taxon>
        <taxon>Embryophyta</taxon>
        <taxon>Tracheophyta</taxon>
        <taxon>Spermatophyta</taxon>
        <taxon>Magnoliopsida</taxon>
        <taxon>eudicotyledons</taxon>
        <taxon>Gunneridae</taxon>
        <taxon>Pentapetalae</taxon>
        <taxon>asterids</taxon>
        <taxon>lamiids</taxon>
        <taxon>Boraginales</taxon>
        <taxon>Boraginaceae</taxon>
        <taxon>Boraginoideae</taxon>
        <taxon>Lithospermeae</taxon>
        <taxon>Lithospermum</taxon>
    </lineage>
</organism>
<protein>
    <submittedName>
        <fullName evidence="1">Uncharacterized protein</fullName>
    </submittedName>
</protein>
<accession>A0AAV3Q1X3</accession>
<reference evidence="1 2" key="1">
    <citation type="submission" date="2024-01" db="EMBL/GenBank/DDBJ databases">
        <title>The complete chloroplast genome sequence of Lithospermum erythrorhizon: insights into the phylogenetic relationship among Boraginaceae species and the maternal lineages of purple gromwells.</title>
        <authorList>
            <person name="Okada T."/>
            <person name="Watanabe K."/>
        </authorList>
    </citation>
    <scope>NUCLEOTIDE SEQUENCE [LARGE SCALE GENOMIC DNA]</scope>
</reference>
<proteinExistence type="predicted"/>
<name>A0AAV3Q1X3_LITER</name>